<dbReference type="RefSeq" id="WP_147705113.1">
    <property type="nucleotide sequence ID" value="NZ_VDUY01000005.1"/>
</dbReference>
<dbReference type="AlphaFoldDB" id="A0A5C8NUL0"/>
<dbReference type="Gene3D" id="1.20.1600.10">
    <property type="entry name" value="Outer membrane efflux proteins (OEP)"/>
    <property type="match status" value="1"/>
</dbReference>
<comment type="caution">
    <text evidence="4">The sequence shown here is derived from an EMBL/GenBank/DDBJ whole genome shotgun (WGS) entry which is preliminary data.</text>
</comment>
<sequence>MSPDPLPACLPFAARGVARPIRVAARARGASAGLAALTLAALALLAGCATMAAPDRALPETPVPAAWSEARAADTAEPSSASPAARAADLAQWWRNFDDPELASLVARALEVNTSVRSAQAALAQARAVRDVQAAGLLPSVDGSASAQRARPAGGDASNRFQAGLDASWELDVFGRNRAALEAAEADARAAQAGLADVQVSLAAEVALAYLELRGLQGRLEIARRNLAAQNETLQLAQWRAQAGLTTSVEVEQARAAAEQTAAQVPTLETGIAQARHALAVLTGQAAGASQPALEAARPVPRPAADLALAIPAETLRQRPDVRQAEERIAGALARVSQADAARYPSFRLGGSIGLSALTLSGLGGSAAIVNSLLAGLSIPFFDGGALQAQVRAQEAALEQARVGYQATVLNALKEVEDALVALRGDRERLARLQNAADAAANAALLAQNRYASGLIDFQVVLDTQRTLLNTQDSVASTLANVSADHVRLYKALGGGWK</sequence>
<dbReference type="NCBIfam" id="TIGR01845">
    <property type="entry name" value="outer_NodT"/>
    <property type="match status" value="1"/>
</dbReference>
<comment type="subcellular location">
    <subcellularLocation>
        <location evidence="2">Cell membrane</location>
        <topology evidence="2">Lipid-anchor</topology>
    </subcellularLocation>
</comment>
<evidence type="ECO:0000313" key="4">
    <source>
        <dbReference type="EMBL" id="TXL64863.1"/>
    </source>
</evidence>
<dbReference type="InterPro" id="IPR003423">
    <property type="entry name" value="OMP_efflux"/>
</dbReference>
<dbReference type="GO" id="GO:0015562">
    <property type="term" value="F:efflux transmembrane transporter activity"/>
    <property type="evidence" value="ECO:0007669"/>
    <property type="project" value="InterPro"/>
</dbReference>
<dbReference type="Pfam" id="PF02321">
    <property type="entry name" value="OEP"/>
    <property type="match status" value="2"/>
</dbReference>
<dbReference type="InterPro" id="IPR010131">
    <property type="entry name" value="MdtP/NodT-like"/>
</dbReference>
<keyword evidence="2" id="KW-1134">Transmembrane beta strand</keyword>
<gene>
    <name evidence="4" type="ORF">FHP08_14135</name>
</gene>
<proteinExistence type="inferred from homology"/>
<dbReference type="GO" id="GO:0005886">
    <property type="term" value="C:plasma membrane"/>
    <property type="evidence" value="ECO:0007669"/>
    <property type="project" value="UniProtKB-SubCell"/>
</dbReference>
<keyword evidence="3" id="KW-0175">Coiled coil</keyword>
<dbReference type="PANTHER" id="PTHR30203:SF25">
    <property type="entry name" value="OUTER MEMBRANE PROTEIN-RELATED"/>
    <property type="match status" value="1"/>
</dbReference>
<evidence type="ECO:0000313" key="5">
    <source>
        <dbReference type="Proteomes" id="UP000321548"/>
    </source>
</evidence>
<reference evidence="4 5" key="1">
    <citation type="submission" date="2019-06" db="EMBL/GenBank/DDBJ databases">
        <title>Quisquiliibacterium sp. nov., isolated from a maize field.</title>
        <authorList>
            <person name="Lin S.-Y."/>
            <person name="Tsai C.-F."/>
            <person name="Young C.-C."/>
        </authorList>
    </citation>
    <scope>NUCLEOTIDE SEQUENCE [LARGE SCALE GENOMIC DNA]</scope>
    <source>
        <strain evidence="4 5">CC-CFT501</strain>
    </source>
</reference>
<dbReference type="Proteomes" id="UP000321548">
    <property type="component" value="Unassembled WGS sequence"/>
</dbReference>
<comment type="similarity">
    <text evidence="1 2">Belongs to the outer membrane factor (OMF) (TC 1.B.17) family.</text>
</comment>
<evidence type="ECO:0000256" key="3">
    <source>
        <dbReference type="SAM" id="Coils"/>
    </source>
</evidence>
<keyword evidence="5" id="KW-1185">Reference proteome</keyword>
<evidence type="ECO:0000256" key="1">
    <source>
        <dbReference type="ARBA" id="ARBA00007613"/>
    </source>
</evidence>
<keyword evidence="2" id="KW-0564">Palmitate</keyword>
<evidence type="ECO:0000256" key="2">
    <source>
        <dbReference type="RuleBase" id="RU362097"/>
    </source>
</evidence>
<protein>
    <submittedName>
        <fullName evidence="4">Efflux transporter outer membrane subunit</fullName>
    </submittedName>
</protein>
<dbReference type="Gene3D" id="2.20.200.10">
    <property type="entry name" value="Outer membrane efflux proteins (OEP)"/>
    <property type="match status" value="1"/>
</dbReference>
<feature type="coiled-coil region" evidence="3">
    <location>
        <begin position="413"/>
        <end position="450"/>
    </location>
</feature>
<dbReference type="SUPFAM" id="SSF56954">
    <property type="entry name" value="Outer membrane efflux proteins (OEP)"/>
    <property type="match status" value="1"/>
</dbReference>
<dbReference type="OrthoDB" id="9770517at2"/>
<dbReference type="EMBL" id="VDUY01000005">
    <property type="protein sequence ID" value="TXL64863.1"/>
    <property type="molecule type" value="Genomic_DNA"/>
</dbReference>
<organism evidence="4 5">
    <name type="scientific">Zeimonas arvi</name>
    <dbReference type="NCBI Taxonomy" id="2498847"/>
    <lineage>
        <taxon>Bacteria</taxon>
        <taxon>Pseudomonadati</taxon>
        <taxon>Pseudomonadota</taxon>
        <taxon>Betaproteobacteria</taxon>
        <taxon>Burkholderiales</taxon>
        <taxon>Burkholderiaceae</taxon>
        <taxon>Zeimonas</taxon>
    </lineage>
</organism>
<keyword evidence="2" id="KW-0812">Transmembrane</keyword>
<name>A0A5C8NUL0_9BURK</name>
<accession>A0A5C8NUL0</accession>
<keyword evidence="2" id="KW-0472">Membrane</keyword>
<dbReference type="PANTHER" id="PTHR30203">
    <property type="entry name" value="OUTER MEMBRANE CATION EFFLUX PROTEIN"/>
    <property type="match status" value="1"/>
</dbReference>
<keyword evidence="2" id="KW-0449">Lipoprotein</keyword>